<proteinExistence type="predicted"/>
<name>A0A5K3EXJ4_MESCO</name>
<dbReference type="AlphaFoldDB" id="A0A5K3EXJ4"/>
<dbReference type="WBParaSite" id="MCU_003383-RA">
    <property type="protein sequence ID" value="MCU_003383-RA"/>
    <property type="gene ID" value="MCU_003383"/>
</dbReference>
<reference evidence="1" key="1">
    <citation type="submission" date="2019-11" db="UniProtKB">
        <authorList>
            <consortium name="WormBaseParasite"/>
        </authorList>
    </citation>
    <scope>IDENTIFICATION</scope>
</reference>
<protein>
    <submittedName>
        <fullName evidence="1">Secreted protein</fullName>
    </submittedName>
</protein>
<organism evidence="1">
    <name type="scientific">Mesocestoides corti</name>
    <name type="common">Flatworm</name>
    <dbReference type="NCBI Taxonomy" id="53468"/>
    <lineage>
        <taxon>Eukaryota</taxon>
        <taxon>Metazoa</taxon>
        <taxon>Spiralia</taxon>
        <taxon>Lophotrochozoa</taxon>
        <taxon>Platyhelminthes</taxon>
        <taxon>Cestoda</taxon>
        <taxon>Eucestoda</taxon>
        <taxon>Cyclophyllidea</taxon>
        <taxon>Mesocestoididae</taxon>
        <taxon>Mesocestoides</taxon>
    </lineage>
</organism>
<sequence>MAWFVVFSAPSRYPHPTSTLSTRPSATWNRLLTLGASTVPVSHPDCIGRQQHQASVGHGFVMHGGAATLTTSLSYQVGGCVSAIIFCLQLVNSGN</sequence>
<evidence type="ECO:0000313" key="1">
    <source>
        <dbReference type="WBParaSite" id="MCU_003383-RA"/>
    </source>
</evidence>
<accession>A0A5K3EXJ4</accession>